<dbReference type="SUPFAM" id="SSF46894">
    <property type="entry name" value="C-terminal effector domain of the bipartite response regulators"/>
    <property type="match status" value="1"/>
</dbReference>
<dbReference type="GO" id="GO:0006355">
    <property type="term" value="P:regulation of DNA-templated transcription"/>
    <property type="evidence" value="ECO:0007669"/>
    <property type="project" value="InterPro"/>
</dbReference>
<proteinExistence type="predicted"/>
<evidence type="ECO:0000256" key="2">
    <source>
        <dbReference type="PROSITE-ProRule" id="PRU00169"/>
    </source>
</evidence>
<evidence type="ECO:0000259" key="4">
    <source>
        <dbReference type="PROSITE" id="PS50110"/>
    </source>
</evidence>
<protein>
    <submittedName>
        <fullName evidence="6">DNA-binding response regulator</fullName>
    </submittedName>
</protein>
<accession>A0A2I8F4S4</accession>
<evidence type="ECO:0000313" key="6">
    <source>
        <dbReference type="EMBL" id="AUT66877.1"/>
    </source>
</evidence>
<dbReference type="InterPro" id="IPR036388">
    <property type="entry name" value="WH-like_DNA-bd_sf"/>
</dbReference>
<dbReference type="EMBL" id="CP026114">
    <property type="protein sequence ID" value="AUT66877.1"/>
    <property type="molecule type" value="Genomic_DNA"/>
</dbReference>
<dbReference type="AlphaFoldDB" id="A0A2I8F4S4"/>
<organism evidence="6 7">
    <name type="scientific">Paraburkholderia terrae</name>
    <dbReference type="NCBI Taxonomy" id="311230"/>
    <lineage>
        <taxon>Bacteria</taxon>
        <taxon>Pseudomonadati</taxon>
        <taxon>Pseudomonadota</taxon>
        <taxon>Betaproteobacteria</taxon>
        <taxon>Burkholderiales</taxon>
        <taxon>Burkholderiaceae</taxon>
        <taxon>Paraburkholderia</taxon>
    </lineage>
</organism>
<dbReference type="GO" id="GO:0000976">
    <property type="term" value="F:transcription cis-regulatory region binding"/>
    <property type="evidence" value="ECO:0007669"/>
    <property type="project" value="TreeGrafter"/>
</dbReference>
<dbReference type="InterPro" id="IPR039420">
    <property type="entry name" value="WalR-like"/>
</dbReference>
<reference evidence="6 7" key="1">
    <citation type="submission" date="2018-01" db="EMBL/GenBank/DDBJ databases">
        <title>Species boundaries and ecological features among Paraburkholderia terrae DSMZ17804T, P. hospita DSMZ17164T and P. caribensis DSMZ13236T.</title>
        <authorList>
            <person name="Pratama A.A."/>
        </authorList>
    </citation>
    <scope>NUCLEOTIDE SEQUENCE [LARGE SCALE GENOMIC DNA]</scope>
    <source>
        <strain evidence="6 7">DSM 17804</strain>
    </source>
</reference>
<dbReference type="PANTHER" id="PTHR48111:SF37">
    <property type="entry name" value="RESPONSE REGULATOR PROTEIN CARR"/>
    <property type="match status" value="1"/>
</dbReference>
<dbReference type="InterPro" id="IPR001867">
    <property type="entry name" value="OmpR/PhoB-type_DNA-bd"/>
</dbReference>
<name>A0A2I8F4S4_9BURK</name>
<dbReference type="Proteomes" id="UP000243502">
    <property type="component" value="Chromosome 4"/>
</dbReference>
<dbReference type="PROSITE" id="PS51755">
    <property type="entry name" value="OMPR_PHOB"/>
    <property type="match status" value="1"/>
</dbReference>
<dbReference type="Pfam" id="PF00486">
    <property type="entry name" value="Trans_reg_C"/>
    <property type="match status" value="1"/>
</dbReference>
<dbReference type="SUPFAM" id="SSF52172">
    <property type="entry name" value="CheY-like"/>
    <property type="match status" value="1"/>
</dbReference>
<dbReference type="Gene3D" id="3.40.50.2300">
    <property type="match status" value="1"/>
</dbReference>
<sequence>MRILLVSPFNDEGNWLQRALEESGYSLQRALSVPDGTFLAAEESFDVVIVFAIDSSTFNLLQDTLPKIFDLAGGAVIVTILGIRACAADRVKILRAGADACFNQPYSFEEVRERIEALRRISLPPPVSDSEHSGSRLDSSRREFVEGANRVPLSRREYLFLERLLRQINSPIKREELIRYAWPEDEEVDPASVNLVVTKLRRKFEGNMLKTHIETVNRFGYRLIAA</sequence>
<dbReference type="CDD" id="cd00383">
    <property type="entry name" value="trans_reg_C"/>
    <property type="match status" value="1"/>
</dbReference>
<dbReference type="PANTHER" id="PTHR48111">
    <property type="entry name" value="REGULATOR OF RPOS"/>
    <property type="match status" value="1"/>
</dbReference>
<dbReference type="InterPro" id="IPR011006">
    <property type="entry name" value="CheY-like_superfamily"/>
</dbReference>
<dbReference type="InterPro" id="IPR016032">
    <property type="entry name" value="Sig_transdc_resp-reg_C-effctor"/>
</dbReference>
<dbReference type="Gene3D" id="1.10.10.10">
    <property type="entry name" value="Winged helix-like DNA-binding domain superfamily/Winged helix DNA-binding domain"/>
    <property type="match status" value="1"/>
</dbReference>
<feature type="domain" description="OmpR/PhoB-type" evidence="5">
    <location>
        <begin position="125"/>
        <end position="225"/>
    </location>
</feature>
<feature type="DNA-binding region" description="OmpR/PhoB-type" evidence="3">
    <location>
        <begin position="125"/>
        <end position="225"/>
    </location>
</feature>
<evidence type="ECO:0000256" key="3">
    <source>
        <dbReference type="PROSITE-ProRule" id="PRU01091"/>
    </source>
</evidence>
<dbReference type="SMART" id="SM00862">
    <property type="entry name" value="Trans_reg_C"/>
    <property type="match status" value="1"/>
</dbReference>
<comment type="caution">
    <text evidence="2">Lacks conserved residue(s) required for the propagation of feature annotation.</text>
</comment>
<evidence type="ECO:0000259" key="5">
    <source>
        <dbReference type="PROSITE" id="PS51755"/>
    </source>
</evidence>
<dbReference type="OrthoDB" id="8999844at2"/>
<dbReference type="KEGG" id="pter:C2L65_44565"/>
<dbReference type="GO" id="GO:0005829">
    <property type="term" value="C:cytosol"/>
    <property type="evidence" value="ECO:0007669"/>
    <property type="project" value="TreeGrafter"/>
</dbReference>
<evidence type="ECO:0000256" key="1">
    <source>
        <dbReference type="ARBA" id="ARBA00023125"/>
    </source>
</evidence>
<dbReference type="PROSITE" id="PS50110">
    <property type="entry name" value="RESPONSE_REGULATORY"/>
    <property type="match status" value="1"/>
</dbReference>
<dbReference type="GO" id="GO:0000156">
    <property type="term" value="F:phosphorelay response regulator activity"/>
    <property type="evidence" value="ECO:0007669"/>
    <property type="project" value="TreeGrafter"/>
</dbReference>
<dbReference type="InterPro" id="IPR001789">
    <property type="entry name" value="Sig_transdc_resp-reg_receiver"/>
</dbReference>
<feature type="domain" description="Response regulatory" evidence="4">
    <location>
        <begin position="2"/>
        <end position="119"/>
    </location>
</feature>
<keyword evidence="1 3" id="KW-0238">DNA-binding</keyword>
<gene>
    <name evidence="6" type="ORF">C2L65_44565</name>
</gene>
<evidence type="ECO:0000313" key="7">
    <source>
        <dbReference type="Proteomes" id="UP000243502"/>
    </source>
</evidence>
<dbReference type="GO" id="GO:0032993">
    <property type="term" value="C:protein-DNA complex"/>
    <property type="evidence" value="ECO:0007669"/>
    <property type="project" value="TreeGrafter"/>
</dbReference>